<gene>
    <name evidence="1" type="ORF">AOQ71_32895</name>
</gene>
<reference evidence="1 2" key="1">
    <citation type="submission" date="2015-09" db="EMBL/GenBank/DDBJ databases">
        <title>Draft Genome Sequence of Bradyrhizobium manausense Strain BR 3351T, a Novel Symbiotic Nitrogen-Fixing Alphaproteobacterium Isolated from Brazilian Amazon Rain Forest.</title>
        <authorList>
            <person name="De Araujo J.L."/>
            <person name="Zilli J.E."/>
        </authorList>
    </citation>
    <scope>NUCLEOTIDE SEQUENCE [LARGE SCALE GENOMIC DNA]</scope>
    <source>
        <strain evidence="1 2">BR3351</strain>
    </source>
</reference>
<evidence type="ECO:0000313" key="2">
    <source>
        <dbReference type="Proteomes" id="UP000051936"/>
    </source>
</evidence>
<protein>
    <submittedName>
        <fullName evidence="1">Uncharacterized protein</fullName>
    </submittedName>
</protein>
<organism evidence="1 2">
    <name type="scientific">Bradyrhizobium manausense</name>
    <dbReference type="NCBI Taxonomy" id="989370"/>
    <lineage>
        <taxon>Bacteria</taxon>
        <taxon>Pseudomonadati</taxon>
        <taxon>Pseudomonadota</taxon>
        <taxon>Alphaproteobacteria</taxon>
        <taxon>Hyphomicrobiales</taxon>
        <taxon>Nitrobacteraceae</taxon>
        <taxon>Bradyrhizobium</taxon>
    </lineage>
</organism>
<dbReference type="AlphaFoldDB" id="A0A0R3D4M1"/>
<accession>A0A0R3D4M1</accession>
<evidence type="ECO:0000313" key="1">
    <source>
        <dbReference type="EMBL" id="KRQ03501.1"/>
    </source>
</evidence>
<name>A0A0R3D4M1_9BRAD</name>
<dbReference type="EMBL" id="LJYG01000108">
    <property type="protein sequence ID" value="KRQ03501.1"/>
    <property type="molecule type" value="Genomic_DNA"/>
</dbReference>
<keyword evidence="2" id="KW-1185">Reference proteome</keyword>
<proteinExistence type="predicted"/>
<sequence length="79" mass="8725">MSAVGVARSEVIEERPSVESPSFARLLAGGSAVLVQFNQADEISEQIELGLESAEPFVCTRSLDAFIPSFPYRHQRRFP</sequence>
<comment type="caution">
    <text evidence="1">The sequence shown here is derived from an EMBL/GenBank/DDBJ whole genome shotgun (WGS) entry which is preliminary data.</text>
</comment>
<dbReference type="Proteomes" id="UP000051936">
    <property type="component" value="Unassembled WGS sequence"/>
</dbReference>